<evidence type="ECO:0000313" key="2">
    <source>
        <dbReference type="EMBL" id="EXC28322.1"/>
    </source>
</evidence>
<reference evidence="3" key="1">
    <citation type="submission" date="2013-01" db="EMBL/GenBank/DDBJ databases">
        <title>Draft Genome Sequence of a Mulberry Tree, Morus notabilis C.K. Schneid.</title>
        <authorList>
            <person name="He N."/>
            <person name="Zhao S."/>
        </authorList>
    </citation>
    <scope>NUCLEOTIDE SEQUENCE</scope>
</reference>
<name>W9SEF4_9ROSA</name>
<dbReference type="Proteomes" id="UP000030645">
    <property type="component" value="Unassembled WGS sequence"/>
</dbReference>
<gene>
    <name evidence="2" type="ORF">L484_011826</name>
</gene>
<dbReference type="AlphaFoldDB" id="W9SEF4"/>
<evidence type="ECO:0000256" key="1">
    <source>
        <dbReference type="SAM" id="MobiDB-lite"/>
    </source>
</evidence>
<feature type="compositionally biased region" description="Basic and acidic residues" evidence="1">
    <location>
        <begin position="109"/>
        <end position="138"/>
    </location>
</feature>
<keyword evidence="3" id="KW-1185">Reference proteome</keyword>
<feature type="region of interest" description="Disordered" evidence="1">
    <location>
        <begin position="91"/>
        <end position="138"/>
    </location>
</feature>
<protein>
    <submittedName>
        <fullName evidence="2">Uncharacterized protein</fullName>
    </submittedName>
</protein>
<dbReference type="EMBL" id="KE346162">
    <property type="protein sequence ID" value="EXC28322.1"/>
    <property type="molecule type" value="Genomic_DNA"/>
</dbReference>
<organism evidence="2 3">
    <name type="scientific">Morus notabilis</name>
    <dbReference type="NCBI Taxonomy" id="981085"/>
    <lineage>
        <taxon>Eukaryota</taxon>
        <taxon>Viridiplantae</taxon>
        <taxon>Streptophyta</taxon>
        <taxon>Embryophyta</taxon>
        <taxon>Tracheophyta</taxon>
        <taxon>Spermatophyta</taxon>
        <taxon>Magnoliopsida</taxon>
        <taxon>eudicotyledons</taxon>
        <taxon>Gunneridae</taxon>
        <taxon>Pentapetalae</taxon>
        <taxon>rosids</taxon>
        <taxon>fabids</taxon>
        <taxon>Rosales</taxon>
        <taxon>Moraceae</taxon>
        <taxon>Moreae</taxon>
        <taxon>Morus</taxon>
    </lineage>
</organism>
<proteinExistence type="predicted"/>
<accession>W9SEF4</accession>
<sequence>MLRQPPIWVVPTFRGKGSWPGDIAGKGSFEGLWKLEVGESGKRKDVVLVGESSWRSFQWRCRLLLILLKSNGDGVGEIFLSGWSEKGRECKKDKKRVNTSLAQASNDDAAGKRTMREGRRLQKLSREAVGKRPLNDSE</sequence>
<evidence type="ECO:0000313" key="3">
    <source>
        <dbReference type="Proteomes" id="UP000030645"/>
    </source>
</evidence>